<dbReference type="PIRSF" id="PIRSF000538">
    <property type="entry name" value="GlpK"/>
    <property type="match status" value="1"/>
</dbReference>
<evidence type="ECO:0000259" key="10">
    <source>
        <dbReference type="Pfam" id="PF02782"/>
    </source>
</evidence>
<comment type="similarity">
    <text evidence="1 8">Belongs to the FGGY kinase family.</text>
</comment>
<evidence type="ECO:0000259" key="9">
    <source>
        <dbReference type="Pfam" id="PF00370"/>
    </source>
</evidence>
<dbReference type="InterPro" id="IPR018483">
    <property type="entry name" value="Carb_kinase_FGGY_CS"/>
</dbReference>
<comment type="caution">
    <text evidence="11">The sequence shown here is derived from an EMBL/GenBank/DDBJ whole genome shotgun (WGS) entry which is preliminary data.</text>
</comment>
<dbReference type="Proteomes" id="UP001449582">
    <property type="component" value="Unassembled WGS sequence"/>
</dbReference>
<keyword evidence="3" id="KW-0547">Nucleotide-binding</keyword>
<keyword evidence="5" id="KW-0319">Glycerol metabolism</keyword>
<dbReference type="Pfam" id="PF00370">
    <property type="entry name" value="FGGY_N"/>
    <property type="match status" value="1"/>
</dbReference>
<dbReference type="PROSITE" id="PS00933">
    <property type="entry name" value="FGGY_KINASES_1"/>
    <property type="match status" value="1"/>
</dbReference>
<dbReference type="InterPro" id="IPR018484">
    <property type="entry name" value="FGGY_N"/>
</dbReference>
<dbReference type="Pfam" id="PF02782">
    <property type="entry name" value="FGGY_C"/>
    <property type="match status" value="1"/>
</dbReference>
<organism evidence="11 12">
    <name type="scientific">Ureaplasma ceti</name>
    <dbReference type="NCBI Taxonomy" id="3119530"/>
    <lineage>
        <taxon>Bacteria</taxon>
        <taxon>Bacillati</taxon>
        <taxon>Mycoplasmatota</taxon>
        <taxon>Mycoplasmoidales</taxon>
        <taxon>Mycoplasmoidaceae</taxon>
        <taxon>Ureaplasma</taxon>
    </lineage>
</organism>
<dbReference type="GO" id="GO:0016301">
    <property type="term" value="F:kinase activity"/>
    <property type="evidence" value="ECO:0007669"/>
    <property type="project" value="UniProtKB-KW"/>
</dbReference>
<dbReference type="Gene3D" id="3.30.420.40">
    <property type="match status" value="2"/>
</dbReference>
<dbReference type="NCBIfam" id="TIGR01311">
    <property type="entry name" value="glycerol_kin"/>
    <property type="match status" value="1"/>
</dbReference>
<dbReference type="InterPro" id="IPR000577">
    <property type="entry name" value="Carb_kinase_FGGY"/>
</dbReference>
<dbReference type="InterPro" id="IPR043129">
    <property type="entry name" value="ATPase_NBD"/>
</dbReference>
<protein>
    <recommendedName>
        <fullName evidence="7">ATP:glycerol 3-phosphotransferase</fullName>
    </recommendedName>
</protein>
<proteinExistence type="inferred from homology"/>
<evidence type="ECO:0000313" key="12">
    <source>
        <dbReference type="Proteomes" id="UP001449582"/>
    </source>
</evidence>
<feature type="domain" description="Carbohydrate kinase FGGY N-terminal" evidence="9">
    <location>
        <begin position="5"/>
        <end position="253"/>
    </location>
</feature>
<dbReference type="InterPro" id="IPR005999">
    <property type="entry name" value="Glycerol_kin"/>
</dbReference>
<feature type="domain" description="Carbohydrate kinase FGGY C-terminal" evidence="10">
    <location>
        <begin position="264"/>
        <end position="454"/>
    </location>
</feature>
<dbReference type="PANTHER" id="PTHR10196">
    <property type="entry name" value="SUGAR KINASE"/>
    <property type="match status" value="1"/>
</dbReference>
<keyword evidence="2 8" id="KW-0808">Transferase</keyword>
<evidence type="ECO:0000256" key="5">
    <source>
        <dbReference type="ARBA" id="ARBA00022798"/>
    </source>
</evidence>
<gene>
    <name evidence="11" type="primary">glpK</name>
    <name evidence="11" type="ORF">UREOM_2330</name>
</gene>
<evidence type="ECO:0000256" key="4">
    <source>
        <dbReference type="ARBA" id="ARBA00022777"/>
    </source>
</evidence>
<dbReference type="RefSeq" id="WP_353289684.1">
    <property type="nucleotide sequence ID" value="NZ_BAABQM010000001.1"/>
</dbReference>
<dbReference type="CDD" id="cd07769">
    <property type="entry name" value="ASKHA_NBD_FGGY_GK"/>
    <property type="match status" value="1"/>
</dbReference>
<dbReference type="NCBIfam" id="NF000756">
    <property type="entry name" value="PRK00047.1"/>
    <property type="match status" value="1"/>
</dbReference>
<sequence length="500" mass="56480">MEKKYYLVIDQGTTSCRSIIFDLNFQQVAKSSILLTQSFPKEHWVEHDPIEIWNSQKSTIQQVLIKSNISIDEIISIGISNQRETIVAWDKNTGNPIYNAIVWQDSRTNDMCLELEEHKDMIAQKTGLVISPYFSASKIKWILDNVPKAKKLLEKNQLLFGTIDTWLLFKMTRGAVFATDYTNASRTMLFNIDTLQWDDDLLKLFEVDKKCLPQVYASNHIFGHLDNKLIDPLAKSTTIISGIAGDQQASLFGQHCFKLGDIKATFGTGCFIIMNTDKFRIHSKNKLLTTIACSLEHEPVQYALEGSVFNAGTVIEWLSNDLKVLYNPQEATWYGELALTNEQTDLYFIPAFTGLGAPYWDVNARGMIIGIERSTKREHIIKSALDGVVYQLKDVIDSMVGEQDNLSVNQIKVDGGLSQSEYLCQFIANMLQIAVQKTSNPESSSLGIAYLSALGCQSFSKEELIEKIATIYTPKMPLTEAQQKLAGWHRAVQKCLNWKQ</sequence>
<evidence type="ECO:0000313" key="11">
    <source>
        <dbReference type="EMBL" id="GAA5414522.1"/>
    </source>
</evidence>
<evidence type="ECO:0000256" key="1">
    <source>
        <dbReference type="ARBA" id="ARBA00009156"/>
    </source>
</evidence>
<evidence type="ECO:0000256" key="3">
    <source>
        <dbReference type="ARBA" id="ARBA00022741"/>
    </source>
</evidence>
<keyword evidence="4 8" id="KW-0418">Kinase</keyword>
<evidence type="ECO:0000256" key="6">
    <source>
        <dbReference type="ARBA" id="ARBA00022840"/>
    </source>
</evidence>
<accession>A0ABP9U8N5</accession>
<reference evidence="11" key="1">
    <citation type="submission" date="2024-02" db="EMBL/GenBank/DDBJ databases">
        <title>Draft genome sequence of new strains in genus Ureaplasma.</title>
        <authorList>
            <person name="Nakajima Y."/>
            <person name="Segawa T."/>
        </authorList>
    </citation>
    <scope>NUCLEOTIDE SEQUENCE [LARGE SCALE GENOMIC DNA]</scope>
    <source>
        <strain evidence="11">OM1</strain>
    </source>
</reference>
<evidence type="ECO:0000256" key="8">
    <source>
        <dbReference type="RuleBase" id="RU003733"/>
    </source>
</evidence>
<evidence type="ECO:0000256" key="7">
    <source>
        <dbReference type="ARBA" id="ARBA00043149"/>
    </source>
</evidence>
<keyword evidence="6" id="KW-0067">ATP-binding</keyword>
<dbReference type="SUPFAM" id="SSF53067">
    <property type="entry name" value="Actin-like ATPase domain"/>
    <property type="match status" value="2"/>
</dbReference>
<dbReference type="InterPro" id="IPR018485">
    <property type="entry name" value="FGGY_C"/>
</dbReference>
<name>A0ABP9U8N5_9BACT</name>
<dbReference type="PROSITE" id="PS00445">
    <property type="entry name" value="FGGY_KINASES_2"/>
    <property type="match status" value="1"/>
</dbReference>
<keyword evidence="12" id="KW-1185">Reference proteome</keyword>
<dbReference type="PANTHER" id="PTHR10196:SF69">
    <property type="entry name" value="GLYCEROL KINASE"/>
    <property type="match status" value="1"/>
</dbReference>
<dbReference type="EMBL" id="BAABQM010000001">
    <property type="protein sequence ID" value="GAA5414522.1"/>
    <property type="molecule type" value="Genomic_DNA"/>
</dbReference>
<evidence type="ECO:0000256" key="2">
    <source>
        <dbReference type="ARBA" id="ARBA00022679"/>
    </source>
</evidence>